<dbReference type="AlphaFoldDB" id="A0A1J4MVU7"/>
<sequence length="296" mass="33845">MKISEESIINSKISEGTSKHIYVQNCNFNHSPLLRMGSYITNESEISPMSLGDPNEPSPSPLNPVKLRHSLRIASRVSIESSVQLEKDYFTQYPSPSLARDLDKTINAFGLQNILLSPVGMYSDSSSYLKYSKLTPESLEVRHRVRPQTQINAARLPSIGDITRKTLAQGKGKRDYLNQRSEYDLISQSKESTNKDTEEKFNNDYFSELQVNTRLSLSKKQNNTSCYPKWINNSSFRKLISKFIPKFLLPALRAIENLRIRFAKSANYQVKKVSIANKIKTKKLGKRNEKSKCWKL</sequence>
<dbReference type="GeneID" id="92366540"/>
<proteinExistence type="predicted"/>
<dbReference type="EMBL" id="LRBS01000048">
    <property type="protein sequence ID" value="OII77013.1"/>
    <property type="molecule type" value="Genomic_DNA"/>
</dbReference>
<dbReference type="RefSeq" id="XP_067068859.1">
    <property type="nucleotide sequence ID" value="XM_067212586.1"/>
</dbReference>
<evidence type="ECO:0000313" key="1">
    <source>
        <dbReference type="EMBL" id="OII77013.1"/>
    </source>
</evidence>
<dbReference type="Proteomes" id="UP000186804">
    <property type="component" value="Unassembled WGS sequence"/>
</dbReference>
<evidence type="ECO:0000313" key="2">
    <source>
        <dbReference type="Proteomes" id="UP000186804"/>
    </source>
</evidence>
<dbReference type="OrthoDB" id="343498at2759"/>
<gene>
    <name evidence="1" type="ORF">cand_023560</name>
</gene>
<comment type="caution">
    <text evidence="1">The sequence shown here is derived from an EMBL/GenBank/DDBJ whole genome shotgun (WGS) entry which is preliminary data.</text>
</comment>
<name>A0A1J4MVU7_9CRYT</name>
<dbReference type="VEuPathDB" id="CryptoDB:cand_023560"/>
<organism evidence="1 2">
    <name type="scientific">Cryptosporidium andersoni</name>
    <dbReference type="NCBI Taxonomy" id="117008"/>
    <lineage>
        <taxon>Eukaryota</taxon>
        <taxon>Sar</taxon>
        <taxon>Alveolata</taxon>
        <taxon>Apicomplexa</taxon>
        <taxon>Conoidasida</taxon>
        <taxon>Coccidia</taxon>
        <taxon>Eucoccidiorida</taxon>
        <taxon>Eimeriorina</taxon>
        <taxon>Cryptosporidiidae</taxon>
        <taxon>Cryptosporidium</taxon>
    </lineage>
</organism>
<keyword evidence="2" id="KW-1185">Reference proteome</keyword>
<reference evidence="1 2" key="1">
    <citation type="submission" date="2016-10" db="EMBL/GenBank/DDBJ databases">
        <title>Reductive evolution of mitochondrial metabolism and differential evolution of invasion-related proteins in Cryptosporidium.</title>
        <authorList>
            <person name="Liu S."/>
            <person name="Roellig D.M."/>
            <person name="Guo Y."/>
            <person name="Li N."/>
            <person name="Frace M.A."/>
            <person name="Tang K."/>
            <person name="Zhang L."/>
            <person name="Feng Y."/>
            <person name="Xiao L."/>
        </authorList>
    </citation>
    <scope>NUCLEOTIDE SEQUENCE [LARGE SCALE GENOMIC DNA]</scope>
    <source>
        <strain evidence="1">30847</strain>
    </source>
</reference>
<protein>
    <submittedName>
        <fullName evidence="1">Uncharacterized protein</fullName>
    </submittedName>
</protein>
<accession>A0A1J4MVU7</accession>